<dbReference type="Pfam" id="PF24681">
    <property type="entry name" value="Kelch_KLHDC2_KLHL20_DRC7"/>
    <property type="match status" value="1"/>
</dbReference>
<comment type="caution">
    <text evidence="6">The sequence shown here is derived from an EMBL/GenBank/DDBJ whole genome shotgun (WGS) entry which is preliminary data.</text>
</comment>
<evidence type="ECO:0000256" key="1">
    <source>
        <dbReference type="ARBA" id="ARBA00022441"/>
    </source>
</evidence>
<gene>
    <name evidence="6" type="ORF">BDW59DRAFT_148895</name>
</gene>
<accession>A0ABR4I6H6</accession>
<dbReference type="PANTHER" id="PTHR46228">
    <property type="entry name" value="KELCH DOMAIN-CONTAINING PROTEIN"/>
    <property type="match status" value="1"/>
</dbReference>
<keyword evidence="4" id="KW-1133">Transmembrane helix</keyword>
<feature type="region of interest" description="Disordered" evidence="3">
    <location>
        <begin position="708"/>
        <end position="744"/>
    </location>
</feature>
<feature type="region of interest" description="Disordered" evidence="3">
    <location>
        <begin position="589"/>
        <end position="670"/>
    </location>
</feature>
<organism evidence="6 7">
    <name type="scientific">Aspergillus cavernicola</name>
    <dbReference type="NCBI Taxonomy" id="176166"/>
    <lineage>
        <taxon>Eukaryota</taxon>
        <taxon>Fungi</taxon>
        <taxon>Dikarya</taxon>
        <taxon>Ascomycota</taxon>
        <taxon>Pezizomycotina</taxon>
        <taxon>Eurotiomycetes</taxon>
        <taxon>Eurotiomycetidae</taxon>
        <taxon>Eurotiales</taxon>
        <taxon>Aspergillaceae</taxon>
        <taxon>Aspergillus</taxon>
        <taxon>Aspergillus subgen. Nidulantes</taxon>
    </lineage>
</organism>
<evidence type="ECO:0000256" key="3">
    <source>
        <dbReference type="SAM" id="MobiDB-lite"/>
    </source>
</evidence>
<keyword evidence="7" id="KW-1185">Reference proteome</keyword>
<keyword evidence="5" id="KW-0732">Signal</keyword>
<evidence type="ECO:0008006" key="8">
    <source>
        <dbReference type="Google" id="ProtNLM"/>
    </source>
</evidence>
<feature type="compositionally biased region" description="Polar residues" evidence="3">
    <location>
        <begin position="711"/>
        <end position="720"/>
    </location>
</feature>
<protein>
    <recommendedName>
        <fullName evidence="8">Kelch repeat protein</fullName>
    </recommendedName>
</protein>
<keyword evidence="1" id="KW-0880">Kelch repeat</keyword>
<evidence type="ECO:0000313" key="7">
    <source>
        <dbReference type="Proteomes" id="UP001610335"/>
    </source>
</evidence>
<name>A0ABR4I6H6_9EURO</name>
<dbReference type="PANTHER" id="PTHR46228:SF2">
    <property type="entry name" value="KELCH REPEAT PROTEIN (AFU_ORTHOLOGUE AFUA_4G14350)"/>
    <property type="match status" value="1"/>
</dbReference>
<keyword evidence="4" id="KW-0472">Membrane</keyword>
<evidence type="ECO:0000256" key="2">
    <source>
        <dbReference type="ARBA" id="ARBA00022737"/>
    </source>
</evidence>
<evidence type="ECO:0000256" key="5">
    <source>
        <dbReference type="SAM" id="SignalP"/>
    </source>
</evidence>
<keyword evidence="2" id="KW-0677">Repeat</keyword>
<dbReference type="SUPFAM" id="SSF50965">
    <property type="entry name" value="Galactose oxidase, central domain"/>
    <property type="match status" value="1"/>
</dbReference>
<reference evidence="6 7" key="1">
    <citation type="submission" date="2024-07" db="EMBL/GenBank/DDBJ databases">
        <title>Section-level genome sequencing and comparative genomics of Aspergillus sections Usti and Cavernicolus.</title>
        <authorList>
            <consortium name="Lawrence Berkeley National Laboratory"/>
            <person name="Nybo J.L."/>
            <person name="Vesth T.C."/>
            <person name="Theobald S."/>
            <person name="Frisvad J.C."/>
            <person name="Larsen T.O."/>
            <person name="Kjaerboelling I."/>
            <person name="Rothschild-Mancinelli K."/>
            <person name="Lyhne E.K."/>
            <person name="Kogle M.E."/>
            <person name="Barry K."/>
            <person name="Clum A."/>
            <person name="Na H."/>
            <person name="Ledsgaard L."/>
            <person name="Lin J."/>
            <person name="Lipzen A."/>
            <person name="Kuo A."/>
            <person name="Riley R."/>
            <person name="Mondo S."/>
            <person name="LaButti K."/>
            <person name="Haridas S."/>
            <person name="Pangalinan J."/>
            <person name="Salamov A.A."/>
            <person name="Simmons B.A."/>
            <person name="Magnuson J.K."/>
            <person name="Chen J."/>
            <person name="Drula E."/>
            <person name="Henrissat B."/>
            <person name="Wiebenga A."/>
            <person name="Lubbers R.J."/>
            <person name="Gomes A.C."/>
            <person name="Makela M.R."/>
            <person name="Stajich J."/>
            <person name="Grigoriev I.V."/>
            <person name="Mortensen U.H."/>
            <person name="De vries R.P."/>
            <person name="Baker S.E."/>
            <person name="Andersen M.R."/>
        </authorList>
    </citation>
    <scope>NUCLEOTIDE SEQUENCE [LARGE SCALE GENOMIC DNA]</scope>
    <source>
        <strain evidence="6 7">CBS 600.67</strain>
    </source>
</reference>
<feature type="compositionally biased region" description="Polar residues" evidence="3">
    <location>
        <begin position="589"/>
        <end position="603"/>
    </location>
</feature>
<dbReference type="Gene3D" id="2.120.10.80">
    <property type="entry name" value="Kelch-type beta propeller"/>
    <property type="match status" value="1"/>
</dbReference>
<dbReference type="InterPro" id="IPR011043">
    <property type="entry name" value="Gal_Oxase/kelch_b-propeller"/>
</dbReference>
<sequence>MKQHSTERSRSVNMGNLWRLAVVAAVLAGDAQAQTWTGSQINVSMCTWGQLRVNTIRDRVYLDGGNLWWMRGYEDGPGSIDNAYNVDGLLYYLNLSSSFDTATTNLTSLFGSMQKAGGAANNIAPTYQDGVMFANDNMFYLYGGLTEPTAAHDDPPADTVLAYELYQYGADSNLWRPGFLSTDLDNITRYVTNGAGVSSPSENLGFYISGMRAPNWGPIWGNNSATNLSQHMIQVDMADMNNPVWSNLTIPNYVPARANAEAIWVPVSESGAVVLIGGVINPESFFYDGLSDNQTAESERVSPGFMQTISVYDIAGETWYIQNTTGDIPPQLTQFCSVYASASDGSSHNIYIYGGYDGIDPTNYPSDDVYVLSLPSFEWIQLYTGNNTAHGRKQHKCVKPYPDQMLVLGGQALSDADCLDMINVFNLNTGRFQETYNPAEWNDYEVPDLVWGRIGGDASGGATQTSPGSWTNTSLADVFSASYTQPIATWYPYNSTENNITTTTVPTSGGGSGFPAWAGALIGVIVALLLIAGLIAWWFIRRRRNKDARRNSEVSRGARVRNWVGQSGAFAAPGPKDPDNSTVVSGGFTTESTVAPSVTTGVSRPTAEAGSEPVYEMPGQSSGHAIELPTPYNEGGLIQDLSPTSTIPPAGYSSPVSPEIPQENDGGGHSRLTHTRNVSSLSSVPSNFRVLDVLDEDDGRITRPRYVSGVSEASVSSTGTRLGETGVANRGLGLDDIPDTEGDR</sequence>
<feature type="signal peptide" evidence="5">
    <location>
        <begin position="1"/>
        <end position="33"/>
    </location>
</feature>
<feature type="transmembrane region" description="Helical" evidence="4">
    <location>
        <begin position="516"/>
        <end position="540"/>
    </location>
</feature>
<keyword evidence="4" id="KW-0812">Transmembrane</keyword>
<evidence type="ECO:0000313" key="6">
    <source>
        <dbReference type="EMBL" id="KAL2823247.1"/>
    </source>
</evidence>
<proteinExistence type="predicted"/>
<evidence type="ECO:0000256" key="4">
    <source>
        <dbReference type="SAM" id="Phobius"/>
    </source>
</evidence>
<dbReference type="InterPro" id="IPR015915">
    <property type="entry name" value="Kelch-typ_b-propeller"/>
</dbReference>
<dbReference type="EMBL" id="JBFXLS010000054">
    <property type="protein sequence ID" value="KAL2823247.1"/>
    <property type="molecule type" value="Genomic_DNA"/>
</dbReference>
<dbReference type="Proteomes" id="UP001610335">
    <property type="component" value="Unassembled WGS sequence"/>
</dbReference>
<feature type="chain" id="PRO_5045324906" description="Kelch repeat protein" evidence="5">
    <location>
        <begin position="34"/>
        <end position="744"/>
    </location>
</feature>